<dbReference type="Pfam" id="PF25413">
    <property type="entry name" value="Rossman_Mical"/>
    <property type="match status" value="1"/>
</dbReference>
<evidence type="ECO:0000256" key="2">
    <source>
        <dbReference type="ARBA" id="ARBA00022490"/>
    </source>
</evidence>
<dbReference type="EC" id="1.14.13.225" evidence="4"/>
<dbReference type="EMBL" id="HG994583">
    <property type="protein sequence ID" value="CAF2923804.1"/>
    <property type="molecule type" value="Genomic_DNA"/>
</dbReference>
<accession>A0A7R8CT84</accession>
<organism evidence="4 5">
    <name type="scientific">Lepeophtheirus salmonis</name>
    <name type="common">Salmon louse</name>
    <name type="synonym">Caligus salmonis</name>
    <dbReference type="NCBI Taxonomy" id="72036"/>
    <lineage>
        <taxon>Eukaryota</taxon>
        <taxon>Metazoa</taxon>
        <taxon>Ecdysozoa</taxon>
        <taxon>Arthropoda</taxon>
        <taxon>Crustacea</taxon>
        <taxon>Multicrustacea</taxon>
        <taxon>Hexanauplia</taxon>
        <taxon>Copepoda</taxon>
        <taxon>Siphonostomatoida</taxon>
        <taxon>Caligidae</taxon>
        <taxon>Lepeophtheirus</taxon>
    </lineage>
</organism>
<reference evidence="4" key="1">
    <citation type="submission" date="2021-02" db="EMBL/GenBank/DDBJ databases">
        <authorList>
            <person name="Bekaert M."/>
        </authorList>
    </citation>
    <scope>NUCLEOTIDE SEQUENCE</scope>
    <source>
        <strain evidence="4">IoA-00</strain>
    </source>
</reference>
<name>A0A7R8CT84_LEPSM</name>
<evidence type="ECO:0000313" key="4">
    <source>
        <dbReference type="EMBL" id="CAF2923804.1"/>
    </source>
</evidence>
<dbReference type="SUPFAM" id="SSF51905">
    <property type="entry name" value="FAD/NAD(P)-binding domain"/>
    <property type="match status" value="1"/>
</dbReference>
<keyword evidence="2" id="KW-0963">Cytoplasm</keyword>
<evidence type="ECO:0000313" key="5">
    <source>
        <dbReference type="Proteomes" id="UP000675881"/>
    </source>
</evidence>
<dbReference type="AlphaFoldDB" id="A0A7R8CT84"/>
<keyword evidence="4" id="KW-0560">Oxidoreductase</keyword>
<keyword evidence="5" id="KW-1185">Reference proteome</keyword>
<evidence type="ECO:0000256" key="1">
    <source>
        <dbReference type="ARBA" id="ARBA00004496"/>
    </source>
</evidence>
<gene>
    <name evidence="4" type="ORF">LSAA_8647</name>
</gene>
<dbReference type="PANTHER" id="PTHR23167:SF54">
    <property type="entry name" value="[F-ACTIN]-MONOOXYGENASE MICAL"/>
    <property type="match status" value="1"/>
</dbReference>
<feature type="domain" description="[F-actin]-monooxygenase MICAL1-3-like Rossman" evidence="3">
    <location>
        <begin position="231"/>
        <end position="354"/>
    </location>
</feature>
<dbReference type="GO" id="GO:0120501">
    <property type="term" value="F:F-actin monooxygenase activity"/>
    <property type="evidence" value="ECO:0007669"/>
    <property type="project" value="UniProtKB-EC"/>
</dbReference>
<dbReference type="InterPro" id="IPR057494">
    <property type="entry name" value="Rossman_Mical"/>
</dbReference>
<dbReference type="PANTHER" id="PTHR23167">
    <property type="entry name" value="CALPONIN HOMOLOGY DOMAIN-CONTAINING PROTEIN DDB_G0272472-RELATED"/>
    <property type="match status" value="1"/>
</dbReference>
<dbReference type="OrthoDB" id="20799at2759"/>
<dbReference type="GO" id="GO:0005737">
    <property type="term" value="C:cytoplasm"/>
    <property type="evidence" value="ECO:0007669"/>
    <property type="project" value="UniProtKB-SubCell"/>
</dbReference>
<dbReference type="Gene3D" id="3.50.50.60">
    <property type="entry name" value="FAD/NAD(P)-binding domain"/>
    <property type="match status" value="1"/>
</dbReference>
<comment type="subcellular location">
    <subcellularLocation>
        <location evidence="1">Cytoplasm</location>
    </subcellularLocation>
</comment>
<evidence type="ECO:0000259" key="3">
    <source>
        <dbReference type="Pfam" id="PF25413"/>
    </source>
</evidence>
<dbReference type="Proteomes" id="UP000675881">
    <property type="component" value="Chromosome 4"/>
</dbReference>
<protein>
    <submittedName>
        <fullName evidence="4">MICAL</fullName>
        <ecNumber evidence="4">1.14.13.225</ecNumber>
    </submittedName>
</protein>
<sequence length="451" mass="51211">MPPLWTPRRSEQASSGPPPPKEAIELFISFYEGTNFQDTLESFVKLCEILNFPFGGPFSKFGRFWIKKAAQKPYGANSVCENKKTLVVGCGPCGLRTAVETQLLGSQTVILERRGNFSRNNVLKIWKFLIDDLKMLGAKKLFGSFCSGAINHIGIRTLQLLLSKIILMMGVKVLVCTFDDLIEPTDSSRWKAKVTPSGEFMDNFEFDFLIIASGKKVAIEGFNRRSLDAKLSIAITANFQNKGTSEEKATRQISGISRQYDQQFFKAMVDEFGISLENLVYYRGETHYFVMTALKKSLLDKGVLIQDEDDRKLLLAPTNVNKEALYACAKDAALFATKSFSKVLPHTDFQLNSRDVRWRTGRMVPKTNDDMKQKILTLYETDNSEEYQYLSDMFLKGKYFEEDKHKGFLKRVRHALKEKKTLSFTTTSRVISKFKKKKRNPPAAEAATELS</sequence>
<dbReference type="InterPro" id="IPR050540">
    <property type="entry name" value="F-actin_Monoox_Mical"/>
</dbReference>
<proteinExistence type="predicted"/>
<dbReference type="InterPro" id="IPR036188">
    <property type="entry name" value="FAD/NAD-bd_sf"/>
</dbReference>